<proteinExistence type="predicted"/>
<sequence length="93" mass="11058">MEMEEIEFEVGEVITLSDDETGEEKDFLIMYIFDIEDRKYFCLVPEEQEGQEEVEVHFLRFDEKEGMLYPIESEEEQENVIATFEALEAEFGE</sequence>
<dbReference type="Proteomes" id="UP001519343">
    <property type="component" value="Unassembled WGS sequence"/>
</dbReference>
<reference evidence="1 2" key="1">
    <citation type="submission" date="2021-03" db="EMBL/GenBank/DDBJ databases">
        <title>Genomic Encyclopedia of Type Strains, Phase IV (KMG-IV): sequencing the most valuable type-strain genomes for metagenomic binning, comparative biology and taxonomic classification.</title>
        <authorList>
            <person name="Goeker M."/>
        </authorList>
    </citation>
    <scope>NUCLEOTIDE SEQUENCE [LARGE SCALE GENOMIC DNA]</scope>
    <source>
        <strain evidence="1 2">DSM 24738</strain>
    </source>
</reference>
<evidence type="ECO:0000313" key="2">
    <source>
        <dbReference type="Proteomes" id="UP001519343"/>
    </source>
</evidence>
<keyword evidence="2" id="KW-1185">Reference proteome</keyword>
<organism evidence="1 2">
    <name type="scientific">Ammoniphilus resinae</name>
    <dbReference type="NCBI Taxonomy" id="861532"/>
    <lineage>
        <taxon>Bacteria</taxon>
        <taxon>Bacillati</taxon>
        <taxon>Bacillota</taxon>
        <taxon>Bacilli</taxon>
        <taxon>Bacillales</taxon>
        <taxon>Paenibacillaceae</taxon>
        <taxon>Aneurinibacillus group</taxon>
        <taxon>Ammoniphilus</taxon>
    </lineage>
</organism>
<dbReference type="Pfam" id="PF06949">
    <property type="entry name" value="DUF1292"/>
    <property type="match status" value="1"/>
</dbReference>
<dbReference type="RefSeq" id="WP_245203483.1">
    <property type="nucleotide sequence ID" value="NZ_JAGGKT010000001.1"/>
</dbReference>
<evidence type="ECO:0000313" key="1">
    <source>
        <dbReference type="EMBL" id="MBP1930469.1"/>
    </source>
</evidence>
<dbReference type="EMBL" id="JAGGKT010000001">
    <property type="protein sequence ID" value="MBP1930469.1"/>
    <property type="molecule type" value="Genomic_DNA"/>
</dbReference>
<name>A0ABS4GJS7_9BACL</name>
<accession>A0ABS4GJS7</accession>
<evidence type="ECO:0008006" key="3">
    <source>
        <dbReference type="Google" id="ProtNLM"/>
    </source>
</evidence>
<protein>
    <recommendedName>
        <fullName evidence="3">DUF1292 domain-containing protein</fullName>
    </recommendedName>
</protein>
<gene>
    <name evidence="1" type="ORF">J2Z37_000456</name>
</gene>
<dbReference type="InterPro" id="IPR009711">
    <property type="entry name" value="UPF0473"/>
</dbReference>
<comment type="caution">
    <text evidence="1">The sequence shown here is derived from an EMBL/GenBank/DDBJ whole genome shotgun (WGS) entry which is preliminary data.</text>
</comment>